<dbReference type="OrthoDB" id="5988764at2759"/>
<feature type="compositionally biased region" description="Acidic residues" evidence="1">
    <location>
        <begin position="14"/>
        <end position="24"/>
    </location>
</feature>
<dbReference type="EMBL" id="CACVKT020003709">
    <property type="protein sequence ID" value="CAC5385438.1"/>
    <property type="molecule type" value="Genomic_DNA"/>
</dbReference>
<accession>A0A6J8BN86</accession>
<sequence>MNRHIRTMHGLSEIENDTSGDDESQASVSSEDLDTDNDGEETHSETDSTLSDDSGDEFDEARVKGWNNTDSEEDSNDPWDVIVSQTFDTFNSKYQKEVNKLTEDGDDETDARTTVYDEFIPIFRKDIASKYLNRILWYDRMKMNPIHKKIRNTVKRLQQEEEYDEDEAWKYAVKKRKFLFDDLLKTYSPPEIDEI</sequence>
<evidence type="ECO:0000313" key="2">
    <source>
        <dbReference type="EMBL" id="CAC5385438.1"/>
    </source>
</evidence>
<feature type="region of interest" description="Disordered" evidence="1">
    <location>
        <begin position="1"/>
        <end position="79"/>
    </location>
</feature>
<organism evidence="2 3">
    <name type="scientific">Mytilus coruscus</name>
    <name type="common">Sea mussel</name>
    <dbReference type="NCBI Taxonomy" id="42192"/>
    <lineage>
        <taxon>Eukaryota</taxon>
        <taxon>Metazoa</taxon>
        <taxon>Spiralia</taxon>
        <taxon>Lophotrochozoa</taxon>
        <taxon>Mollusca</taxon>
        <taxon>Bivalvia</taxon>
        <taxon>Autobranchia</taxon>
        <taxon>Pteriomorphia</taxon>
        <taxon>Mytilida</taxon>
        <taxon>Mytiloidea</taxon>
        <taxon>Mytilidae</taxon>
        <taxon>Mytilinae</taxon>
        <taxon>Mytilus</taxon>
    </lineage>
</organism>
<dbReference type="AlphaFoldDB" id="A0A6J8BN86"/>
<protein>
    <submittedName>
        <fullName evidence="2">Uncharacterized protein</fullName>
    </submittedName>
</protein>
<proteinExistence type="predicted"/>
<gene>
    <name evidence="2" type="ORF">MCOR_20984</name>
</gene>
<evidence type="ECO:0000256" key="1">
    <source>
        <dbReference type="SAM" id="MobiDB-lite"/>
    </source>
</evidence>
<reference evidence="2 3" key="1">
    <citation type="submission" date="2020-06" db="EMBL/GenBank/DDBJ databases">
        <authorList>
            <person name="Li R."/>
            <person name="Bekaert M."/>
        </authorList>
    </citation>
    <scope>NUCLEOTIDE SEQUENCE [LARGE SCALE GENOMIC DNA]</scope>
    <source>
        <strain evidence="3">wild</strain>
    </source>
</reference>
<name>A0A6J8BN86_MYTCO</name>
<keyword evidence="3" id="KW-1185">Reference proteome</keyword>
<dbReference type="Proteomes" id="UP000507470">
    <property type="component" value="Unassembled WGS sequence"/>
</dbReference>
<evidence type="ECO:0000313" key="3">
    <source>
        <dbReference type="Proteomes" id="UP000507470"/>
    </source>
</evidence>